<feature type="domain" description="LexA repressor DNA-binding" evidence="1">
    <location>
        <begin position="7"/>
        <end position="56"/>
    </location>
</feature>
<protein>
    <submittedName>
        <fullName evidence="2">SOS-response repressor and protease LexA</fullName>
    </submittedName>
</protein>
<dbReference type="SUPFAM" id="SSF46785">
    <property type="entry name" value="Winged helix' DNA-binding domain"/>
    <property type="match status" value="1"/>
</dbReference>
<keyword evidence="2" id="KW-0378">Hydrolase</keyword>
<accession>X0P8Z9</accession>
<reference evidence="2" key="1">
    <citation type="journal article" date="2014" name="Genome Announc.">
        <title>Draft Genome Sequences of Two Lactobacillus Strains, L. farraginis JCM 14108T and L. composti JCM 14202T, Isolated from Compost of Distilled Shochu Residue.</title>
        <authorList>
            <person name="Yuki M."/>
            <person name="Oshima K."/>
            <person name="Suda W."/>
            <person name="Kitahara M."/>
            <person name="Kitamura K."/>
            <person name="Iida T."/>
            <person name="Hattori M."/>
            <person name="Ohkuma M."/>
        </authorList>
    </citation>
    <scope>NUCLEOTIDE SEQUENCE [LARGE SCALE GENOMIC DNA]</scope>
    <source>
        <strain evidence="2">JCM 14108</strain>
    </source>
</reference>
<sequence>MAKDAKNKQYKILHYIWERVNEKGYPPTVREIGEAVNLSSTSTVHGHIARLQKKGISSKTLQSPERLK</sequence>
<organism evidence="2 3">
    <name type="scientific">Lentilactobacillus farraginis DSM 18382 = JCM 14108</name>
    <dbReference type="NCBI Taxonomy" id="1423743"/>
    <lineage>
        <taxon>Bacteria</taxon>
        <taxon>Bacillati</taxon>
        <taxon>Bacillota</taxon>
        <taxon>Bacilli</taxon>
        <taxon>Lactobacillales</taxon>
        <taxon>Lactobacillaceae</taxon>
        <taxon>Lentilactobacillus</taxon>
    </lineage>
</organism>
<dbReference type="GO" id="GO:0004252">
    <property type="term" value="F:serine-type endopeptidase activity"/>
    <property type="evidence" value="ECO:0007669"/>
    <property type="project" value="InterPro"/>
</dbReference>
<dbReference type="eggNOG" id="COG1974">
    <property type="taxonomic scope" value="Bacteria"/>
</dbReference>
<gene>
    <name evidence="2" type="ORF">JCM14108_35</name>
</gene>
<evidence type="ECO:0000313" key="3">
    <source>
        <dbReference type="Proteomes" id="UP000019488"/>
    </source>
</evidence>
<dbReference type="Proteomes" id="UP000019488">
    <property type="component" value="Unassembled WGS sequence"/>
</dbReference>
<dbReference type="InterPro" id="IPR006199">
    <property type="entry name" value="LexA_DNA-bd_dom"/>
</dbReference>
<dbReference type="InterPro" id="IPR036390">
    <property type="entry name" value="WH_DNA-bd_sf"/>
</dbReference>
<dbReference type="GO" id="GO:0006508">
    <property type="term" value="P:proteolysis"/>
    <property type="evidence" value="ECO:0007669"/>
    <property type="project" value="UniProtKB-KW"/>
</dbReference>
<evidence type="ECO:0000259" key="1">
    <source>
        <dbReference type="Pfam" id="PF01726"/>
    </source>
</evidence>
<dbReference type="AlphaFoldDB" id="X0P8Z9"/>
<dbReference type="Gene3D" id="1.10.10.10">
    <property type="entry name" value="Winged helix-like DNA-binding domain superfamily/Winged helix DNA-binding domain"/>
    <property type="match status" value="1"/>
</dbReference>
<dbReference type="PANTHER" id="PTHR33516:SF2">
    <property type="entry name" value="LEXA REPRESSOR-RELATED"/>
    <property type="match status" value="1"/>
</dbReference>
<dbReference type="InterPro" id="IPR050077">
    <property type="entry name" value="LexA_repressor"/>
</dbReference>
<name>X0P8Z9_9LACO</name>
<dbReference type="InterPro" id="IPR036388">
    <property type="entry name" value="WH-like_DNA-bd_sf"/>
</dbReference>
<keyword evidence="2" id="KW-0645">Protease</keyword>
<evidence type="ECO:0000313" key="2">
    <source>
        <dbReference type="EMBL" id="GAF35159.1"/>
    </source>
</evidence>
<dbReference type="PANTHER" id="PTHR33516">
    <property type="entry name" value="LEXA REPRESSOR"/>
    <property type="match status" value="1"/>
</dbReference>
<dbReference type="EMBL" id="BAKI01000001">
    <property type="protein sequence ID" value="GAF35159.1"/>
    <property type="molecule type" value="Genomic_DNA"/>
</dbReference>
<proteinExistence type="predicted"/>
<dbReference type="Pfam" id="PF01726">
    <property type="entry name" value="LexA_DNA_bind"/>
    <property type="match status" value="1"/>
</dbReference>
<comment type="caution">
    <text evidence="2">The sequence shown here is derived from an EMBL/GenBank/DDBJ whole genome shotgun (WGS) entry which is preliminary data.</text>
</comment>